<keyword evidence="2" id="KW-1185">Reference proteome</keyword>
<dbReference type="EMBL" id="JAAIUW010000002">
    <property type="protein sequence ID" value="KAF7840857.1"/>
    <property type="molecule type" value="Genomic_DNA"/>
</dbReference>
<evidence type="ECO:0000313" key="1">
    <source>
        <dbReference type="EMBL" id="KAF7840857.1"/>
    </source>
</evidence>
<name>A0A835CJ07_9FABA</name>
<dbReference type="AlphaFoldDB" id="A0A835CJ07"/>
<dbReference type="Proteomes" id="UP000634136">
    <property type="component" value="Unassembled WGS sequence"/>
</dbReference>
<accession>A0A835CJ07</accession>
<gene>
    <name evidence="1" type="ORF">G2W53_003155</name>
</gene>
<protein>
    <submittedName>
        <fullName evidence="1">Uncharacterized protein</fullName>
    </submittedName>
</protein>
<reference evidence="1" key="1">
    <citation type="submission" date="2020-09" db="EMBL/GenBank/DDBJ databases">
        <title>Genome-Enabled Discovery of Anthraquinone Biosynthesis in Senna tora.</title>
        <authorList>
            <person name="Kang S.-H."/>
            <person name="Pandey R.P."/>
            <person name="Lee C.-M."/>
            <person name="Sim J.-S."/>
            <person name="Jeong J.-T."/>
            <person name="Choi B.-S."/>
            <person name="Jung M."/>
            <person name="Ginzburg D."/>
            <person name="Zhao K."/>
            <person name="Won S.Y."/>
            <person name="Oh T.-J."/>
            <person name="Yu Y."/>
            <person name="Kim N.-H."/>
            <person name="Lee O.R."/>
            <person name="Lee T.-H."/>
            <person name="Bashyal P."/>
            <person name="Kim T.-S."/>
            <person name="Lee W.-H."/>
            <person name="Kawkins C."/>
            <person name="Kim C.-K."/>
            <person name="Kim J.S."/>
            <person name="Ahn B.O."/>
            <person name="Rhee S.Y."/>
            <person name="Sohng J.K."/>
        </authorList>
    </citation>
    <scope>NUCLEOTIDE SEQUENCE</scope>
    <source>
        <tissue evidence="1">Leaf</tissue>
    </source>
</reference>
<evidence type="ECO:0000313" key="2">
    <source>
        <dbReference type="Proteomes" id="UP000634136"/>
    </source>
</evidence>
<proteinExistence type="predicted"/>
<comment type="caution">
    <text evidence="1">The sequence shown here is derived from an EMBL/GenBank/DDBJ whole genome shotgun (WGS) entry which is preliminary data.</text>
</comment>
<sequence length="19" mass="2024">MESLGGTDGDRSIIISLIF</sequence>
<organism evidence="1 2">
    <name type="scientific">Senna tora</name>
    <dbReference type="NCBI Taxonomy" id="362788"/>
    <lineage>
        <taxon>Eukaryota</taxon>
        <taxon>Viridiplantae</taxon>
        <taxon>Streptophyta</taxon>
        <taxon>Embryophyta</taxon>
        <taxon>Tracheophyta</taxon>
        <taxon>Spermatophyta</taxon>
        <taxon>Magnoliopsida</taxon>
        <taxon>eudicotyledons</taxon>
        <taxon>Gunneridae</taxon>
        <taxon>Pentapetalae</taxon>
        <taxon>rosids</taxon>
        <taxon>fabids</taxon>
        <taxon>Fabales</taxon>
        <taxon>Fabaceae</taxon>
        <taxon>Caesalpinioideae</taxon>
        <taxon>Cassia clade</taxon>
        <taxon>Senna</taxon>
    </lineage>
</organism>